<dbReference type="GO" id="GO:0005829">
    <property type="term" value="C:cytosol"/>
    <property type="evidence" value="ECO:0007669"/>
    <property type="project" value="TreeGrafter"/>
</dbReference>
<dbReference type="EMBL" id="FTOP01000032">
    <property type="protein sequence ID" value="SIT18061.1"/>
    <property type="molecule type" value="Genomic_DNA"/>
</dbReference>
<dbReference type="NCBIfam" id="TIGR03725">
    <property type="entry name" value="T6A_YeaZ"/>
    <property type="match status" value="1"/>
</dbReference>
<dbReference type="InterPro" id="IPR000905">
    <property type="entry name" value="Gcp-like_dom"/>
</dbReference>
<keyword evidence="3" id="KW-1185">Reference proteome</keyword>
<name>A0A1N7Q5F4_9BACT</name>
<dbReference type="SUPFAM" id="SSF53067">
    <property type="entry name" value="Actin-like ATPase domain"/>
    <property type="match status" value="2"/>
</dbReference>
<dbReference type="Proteomes" id="UP000186026">
    <property type="component" value="Unassembled WGS sequence"/>
</dbReference>
<dbReference type="CDD" id="cd24032">
    <property type="entry name" value="ASKHA_NBD_TsaB"/>
    <property type="match status" value="1"/>
</dbReference>
<dbReference type="InterPro" id="IPR022496">
    <property type="entry name" value="T6A_TsaB"/>
</dbReference>
<protein>
    <submittedName>
        <fullName evidence="2">tRNA threonylcarbamoyladenosine biosynthesis protein TsaB</fullName>
    </submittedName>
</protein>
<evidence type="ECO:0000313" key="2">
    <source>
        <dbReference type="EMBL" id="SIT18061.1"/>
    </source>
</evidence>
<reference evidence="3" key="1">
    <citation type="submission" date="2017-01" db="EMBL/GenBank/DDBJ databases">
        <authorList>
            <person name="Varghese N."/>
            <person name="Submissions S."/>
        </authorList>
    </citation>
    <scope>NUCLEOTIDE SEQUENCE [LARGE SCALE GENOMIC DNA]</scope>
    <source>
        <strain evidence="3">DSM 46698</strain>
    </source>
</reference>
<dbReference type="PANTHER" id="PTHR11735">
    <property type="entry name" value="TRNA N6-ADENOSINE THREONYLCARBAMOYLTRANSFERASE"/>
    <property type="match status" value="1"/>
</dbReference>
<dbReference type="AlphaFoldDB" id="A0A1N7Q5F4"/>
<sequence length="227" mass="25118">MILSIETATQVCSVSVHDQGKLMGLAELHVDNMHAQKLMKLVNDLLQNLNLEVRNLSAIAVSQGPGSYTGLRIGVSTAKGLAFSHDLPLIAVDTLQALAIQTKPFASESEFVIPMIDARRMEVYACVILGSGEISDQVAPVVLDEKSFEHYLNTGRVYFLGDGSGKFSAICKHPNACFLPYLNSSSTIGYLAYKKYQKREFESLAYFEPNYLKEFMVLKSKKNPFLI</sequence>
<dbReference type="Gene3D" id="3.30.420.40">
    <property type="match status" value="2"/>
</dbReference>
<dbReference type="STRING" id="529505.SAMN05421761_1325"/>
<gene>
    <name evidence="2" type="ORF">SAMN05421761_1325</name>
</gene>
<evidence type="ECO:0000259" key="1">
    <source>
        <dbReference type="Pfam" id="PF00814"/>
    </source>
</evidence>
<evidence type="ECO:0000313" key="3">
    <source>
        <dbReference type="Proteomes" id="UP000186026"/>
    </source>
</evidence>
<proteinExistence type="predicted"/>
<dbReference type="PANTHER" id="PTHR11735:SF11">
    <property type="entry name" value="TRNA THREONYLCARBAMOYLADENOSINE BIOSYNTHESIS PROTEIN TSAB"/>
    <property type="match status" value="1"/>
</dbReference>
<dbReference type="Pfam" id="PF00814">
    <property type="entry name" value="TsaD"/>
    <property type="match status" value="1"/>
</dbReference>
<dbReference type="InterPro" id="IPR043129">
    <property type="entry name" value="ATPase_NBD"/>
</dbReference>
<dbReference type="GO" id="GO:0002949">
    <property type="term" value="P:tRNA threonylcarbamoyladenosine modification"/>
    <property type="evidence" value="ECO:0007669"/>
    <property type="project" value="InterPro"/>
</dbReference>
<feature type="domain" description="Gcp-like" evidence="1">
    <location>
        <begin position="32"/>
        <end position="144"/>
    </location>
</feature>
<organism evidence="2 3">
    <name type="scientific">Belliella pelovolcani</name>
    <dbReference type="NCBI Taxonomy" id="529505"/>
    <lineage>
        <taxon>Bacteria</taxon>
        <taxon>Pseudomonadati</taxon>
        <taxon>Bacteroidota</taxon>
        <taxon>Cytophagia</taxon>
        <taxon>Cytophagales</taxon>
        <taxon>Cyclobacteriaceae</taxon>
        <taxon>Belliella</taxon>
    </lineage>
</organism>
<accession>A0A1N7Q5F4</accession>